<reference evidence="4 5" key="1">
    <citation type="submission" date="2023-07" db="EMBL/GenBank/DDBJ databases">
        <title>Comparative genomics of wheat-associated soil bacteria to identify genetic determinants of phenazine resistance.</title>
        <authorList>
            <person name="Mouncey N."/>
        </authorList>
    </citation>
    <scope>NUCLEOTIDE SEQUENCE [LARGE SCALE GENOMIC DNA]</scope>
    <source>
        <strain evidence="4 5">W4I9-1</strain>
    </source>
</reference>
<dbReference type="Gene3D" id="1.10.1660.10">
    <property type="match status" value="1"/>
</dbReference>
<dbReference type="GO" id="GO:0003700">
    <property type="term" value="F:DNA-binding transcription factor activity"/>
    <property type="evidence" value="ECO:0007669"/>
    <property type="project" value="InterPro"/>
</dbReference>
<keyword evidence="5" id="KW-1185">Reference proteome</keyword>
<feature type="coiled-coil region" evidence="2">
    <location>
        <begin position="87"/>
        <end position="114"/>
    </location>
</feature>
<feature type="domain" description="HTH merR-type" evidence="3">
    <location>
        <begin position="7"/>
        <end position="76"/>
    </location>
</feature>
<dbReference type="PANTHER" id="PTHR30204">
    <property type="entry name" value="REDOX-CYCLING DRUG-SENSING TRANSCRIPTIONAL ACTIVATOR SOXR"/>
    <property type="match status" value="1"/>
</dbReference>
<dbReference type="EMBL" id="JAUSXV010000001">
    <property type="protein sequence ID" value="MDQ0648871.1"/>
    <property type="molecule type" value="Genomic_DNA"/>
</dbReference>
<comment type="caution">
    <text evidence="4">The sequence shown here is derived from an EMBL/GenBank/DDBJ whole genome shotgun (WGS) entry which is preliminary data.</text>
</comment>
<gene>
    <name evidence="4" type="ORF">QFZ53_003067</name>
</gene>
<dbReference type="Pfam" id="PF13411">
    <property type="entry name" value="MerR_1"/>
    <property type="match status" value="1"/>
</dbReference>
<evidence type="ECO:0000313" key="4">
    <source>
        <dbReference type="EMBL" id="MDQ0648871.1"/>
    </source>
</evidence>
<evidence type="ECO:0000259" key="3">
    <source>
        <dbReference type="PROSITE" id="PS50937"/>
    </source>
</evidence>
<dbReference type="InterPro" id="IPR009061">
    <property type="entry name" value="DNA-bd_dom_put_sf"/>
</dbReference>
<evidence type="ECO:0000313" key="5">
    <source>
        <dbReference type="Proteomes" id="UP001244427"/>
    </source>
</evidence>
<dbReference type="Proteomes" id="UP001244427">
    <property type="component" value="Unassembled WGS sequence"/>
</dbReference>
<dbReference type="SMART" id="SM00422">
    <property type="entry name" value="HTH_MERR"/>
    <property type="match status" value="1"/>
</dbReference>
<proteinExistence type="predicted"/>
<dbReference type="AlphaFoldDB" id="A0AAW8F309"/>
<keyword evidence="1 4" id="KW-0238">DNA-binding</keyword>
<dbReference type="PANTHER" id="PTHR30204:SF98">
    <property type="entry name" value="HTH-TYPE TRANSCRIPTIONAL REGULATOR ADHR"/>
    <property type="match status" value="1"/>
</dbReference>
<name>A0AAW8F309_9MICO</name>
<protein>
    <submittedName>
        <fullName evidence="4">DNA-binding transcriptional MerR regulator</fullName>
    </submittedName>
</protein>
<organism evidence="4 5">
    <name type="scientific">Microbacterium natoriense</name>
    <dbReference type="NCBI Taxonomy" id="284570"/>
    <lineage>
        <taxon>Bacteria</taxon>
        <taxon>Bacillati</taxon>
        <taxon>Actinomycetota</taxon>
        <taxon>Actinomycetes</taxon>
        <taxon>Micrococcales</taxon>
        <taxon>Microbacteriaceae</taxon>
        <taxon>Microbacterium</taxon>
    </lineage>
</organism>
<keyword evidence="2" id="KW-0175">Coiled coil</keyword>
<accession>A0AAW8F309</accession>
<sequence>MLDPMTTYTPAETAARSGFSIDTLRYYEREGILPPVPRTAGGHRAYSDAELGLLEFLKCLRETGMPVELLRRYGQLCQREDTVPERIALLEEHAETVEQQLLEVLAQQRRLTEKLAWYRSLM</sequence>
<dbReference type="SUPFAM" id="SSF46955">
    <property type="entry name" value="Putative DNA-binding domain"/>
    <property type="match status" value="1"/>
</dbReference>
<dbReference type="PROSITE" id="PS50937">
    <property type="entry name" value="HTH_MERR_2"/>
    <property type="match status" value="1"/>
</dbReference>
<evidence type="ECO:0000256" key="2">
    <source>
        <dbReference type="SAM" id="Coils"/>
    </source>
</evidence>
<dbReference type="PRINTS" id="PR00040">
    <property type="entry name" value="HTHMERR"/>
</dbReference>
<dbReference type="GO" id="GO:0003677">
    <property type="term" value="F:DNA binding"/>
    <property type="evidence" value="ECO:0007669"/>
    <property type="project" value="UniProtKB-KW"/>
</dbReference>
<dbReference type="InterPro" id="IPR000551">
    <property type="entry name" value="MerR-type_HTH_dom"/>
</dbReference>
<dbReference type="InterPro" id="IPR047057">
    <property type="entry name" value="MerR_fam"/>
</dbReference>
<evidence type="ECO:0000256" key="1">
    <source>
        <dbReference type="ARBA" id="ARBA00023125"/>
    </source>
</evidence>
<dbReference type="CDD" id="cd01109">
    <property type="entry name" value="HTH_YyaN"/>
    <property type="match status" value="1"/>
</dbReference>